<evidence type="ECO:0000313" key="2">
    <source>
        <dbReference type="EMBL" id="OEF28208.1"/>
    </source>
</evidence>
<dbReference type="OrthoDB" id="6620331at2"/>
<dbReference type="Proteomes" id="UP000094070">
    <property type="component" value="Unassembled WGS sequence"/>
</dbReference>
<organism evidence="2 3">
    <name type="scientific">Vibrio rumoiensis 1S-45</name>
    <dbReference type="NCBI Taxonomy" id="1188252"/>
    <lineage>
        <taxon>Bacteria</taxon>
        <taxon>Pseudomonadati</taxon>
        <taxon>Pseudomonadota</taxon>
        <taxon>Gammaproteobacteria</taxon>
        <taxon>Vibrionales</taxon>
        <taxon>Vibrionaceae</taxon>
        <taxon>Vibrio</taxon>
    </lineage>
</organism>
<dbReference type="EMBL" id="AJYK02000022">
    <property type="protein sequence ID" value="OEF28208.1"/>
    <property type="molecule type" value="Genomic_DNA"/>
</dbReference>
<evidence type="ECO:0000259" key="1">
    <source>
        <dbReference type="PROSITE" id="PS50164"/>
    </source>
</evidence>
<sequence>MKWRFLGSLAEARKSGCSGVYLIVHQGVFERVVYVGVSNNVGRRISEHYEGYLRGNRTIYNAGHNDDVYKFMSAYKVRNHTKHYQELANQHKIWASTTVDLNSAINLLSEEQQFGFQWEDILLNKYLPQLVVWALPFADYTYEKATVIESVIQTKLVKAFDLRGFFNLKQISILGKIEQPDLTKISQCIDSPKLDLASQVIFNNLHTAGVPIEAYRIFSVQLDKEISQREKEKEARLALMQKKILRHKNYGKPWTHEDQEKLRVMLVDFEMKPSQMAFYLGRDPRSIAKRISNNDKLSQRKWREDLKWL</sequence>
<comment type="caution">
    <text evidence="2">The sequence shown here is derived from an EMBL/GenBank/DDBJ whole genome shotgun (WGS) entry which is preliminary data.</text>
</comment>
<protein>
    <recommendedName>
        <fullName evidence="1">GIY-YIG domain-containing protein</fullName>
    </recommendedName>
</protein>
<feature type="domain" description="GIY-YIG" evidence="1">
    <location>
        <begin position="16"/>
        <end position="93"/>
    </location>
</feature>
<dbReference type="InterPro" id="IPR000305">
    <property type="entry name" value="GIY-YIG_endonuc"/>
</dbReference>
<accession>A0A1E5E4Z4</accession>
<dbReference type="RefSeq" id="WP_017024495.1">
    <property type="nucleotide sequence ID" value="NZ_AJYK02000022.1"/>
</dbReference>
<name>A0A1E5E4Z4_9VIBR</name>
<gene>
    <name evidence="2" type="ORF">A1QC_14260</name>
</gene>
<dbReference type="eggNOG" id="ENOG5033SI1">
    <property type="taxonomic scope" value="Bacteria"/>
</dbReference>
<dbReference type="CDD" id="cd00719">
    <property type="entry name" value="GIY-YIG_SF"/>
    <property type="match status" value="1"/>
</dbReference>
<keyword evidence="3" id="KW-1185">Reference proteome</keyword>
<reference evidence="2 3" key="1">
    <citation type="journal article" date="2012" name="Science">
        <title>Ecological populations of bacteria act as socially cohesive units of antibiotic production and resistance.</title>
        <authorList>
            <person name="Cordero O.X."/>
            <person name="Wildschutte H."/>
            <person name="Kirkup B."/>
            <person name="Proehl S."/>
            <person name="Ngo L."/>
            <person name="Hussain F."/>
            <person name="Le Roux F."/>
            <person name="Mincer T."/>
            <person name="Polz M.F."/>
        </authorList>
    </citation>
    <scope>NUCLEOTIDE SEQUENCE [LARGE SCALE GENOMIC DNA]</scope>
    <source>
        <strain evidence="2 3">1S-45</strain>
    </source>
</reference>
<evidence type="ECO:0000313" key="3">
    <source>
        <dbReference type="Proteomes" id="UP000094070"/>
    </source>
</evidence>
<dbReference type="AlphaFoldDB" id="A0A1E5E4Z4"/>
<proteinExistence type="predicted"/>
<dbReference type="PROSITE" id="PS50164">
    <property type="entry name" value="GIY_YIG"/>
    <property type="match status" value="1"/>
</dbReference>